<keyword evidence="4" id="KW-1185">Reference proteome</keyword>
<evidence type="ECO:0000313" key="3">
    <source>
        <dbReference type="EMBL" id="PIL34891.1"/>
    </source>
</evidence>
<dbReference type="AlphaFoldDB" id="A0A2G8SMA7"/>
<feature type="transmembrane region" description="Helical" evidence="1">
    <location>
        <begin position="6"/>
        <end position="24"/>
    </location>
</feature>
<feature type="domain" description="DUF6534" evidence="2">
    <location>
        <begin position="128"/>
        <end position="209"/>
    </location>
</feature>
<dbReference type="OrthoDB" id="2792702at2759"/>
<reference evidence="3 4" key="1">
    <citation type="journal article" date="2015" name="Sci. Rep.">
        <title>Chromosome-level genome map provides insights into diverse defense mechanisms in the medicinal fungus Ganoderma sinense.</title>
        <authorList>
            <person name="Zhu Y."/>
            <person name="Xu J."/>
            <person name="Sun C."/>
            <person name="Zhou S."/>
            <person name="Xu H."/>
            <person name="Nelson D.R."/>
            <person name="Qian J."/>
            <person name="Song J."/>
            <person name="Luo H."/>
            <person name="Xiang L."/>
            <person name="Li Y."/>
            <person name="Xu Z."/>
            <person name="Ji A."/>
            <person name="Wang L."/>
            <person name="Lu S."/>
            <person name="Hayward A."/>
            <person name="Sun W."/>
            <person name="Li X."/>
            <person name="Schwartz D.C."/>
            <person name="Wang Y."/>
            <person name="Chen S."/>
        </authorList>
    </citation>
    <scope>NUCLEOTIDE SEQUENCE [LARGE SCALE GENOMIC DNA]</scope>
    <source>
        <strain evidence="3 4">ZZ0214-1</strain>
    </source>
</reference>
<feature type="transmembrane region" description="Helical" evidence="1">
    <location>
        <begin position="79"/>
        <end position="99"/>
    </location>
</feature>
<feature type="transmembrane region" description="Helical" evidence="1">
    <location>
        <begin position="119"/>
        <end position="143"/>
    </location>
</feature>
<keyword evidence="1" id="KW-1133">Transmembrane helix</keyword>
<evidence type="ECO:0000259" key="2">
    <source>
        <dbReference type="Pfam" id="PF20152"/>
    </source>
</evidence>
<dbReference type="InterPro" id="IPR045339">
    <property type="entry name" value="DUF6534"/>
</dbReference>
<comment type="caution">
    <text evidence="3">The sequence shown here is derived from an EMBL/GenBank/DDBJ whole genome shotgun (WGS) entry which is preliminary data.</text>
</comment>
<protein>
    <recommendedName>
        <fullName evidence="2">DUF6534 domain-containing protein</fullName>
    </recommendedName>
</protein>
<gene>
    <name evidence="3" type="ORF">GSI_02678</name>
</gene>
<dbReference type="STRING" id="1077348.A0A2G8SMA7"/>
<dbReference type="Pfam" id="PF20152">
    <property type="entry name" value="DUF6534"/>
    <property type="match status" value="1"/>
</dbReference>
<dbReference type="PANTHER" id="PTHR40465:SF1">
    <property type="entry name" value="DUF6534 DOMAIN-CONTAINING PROTEIN"/>
    <property type="match status" value="1"/>
</dbReference>
<keyword evidence="1" id="KW-0812">Transmembrane</keyword>
<proteinExistence type="predicted"/>
<dbReference type="PANTHER" id="PTHR40465">
    <property type="entry name" value="CHROMOSOME 1, WHOLE GENOME SHOTGUN SEQUENCE"/>
    <property type="match status" value="1"/>
</dbReference>
<dbReference type="Proteomes" id="UP000230002">
    <property type="component" value="Unassembled WGS sequence"/>
</dbReference>
<evidence type="ECO:0000256" key="1">
    <source>
        <dbReference type="SAM" id="Phobius"/>
    </source>
</evidence>
<organism evidence="3 4">
    <name type="scientific">Ganoderma sinense ZZ0214-1</name>
    <dbReference type="NCBI Taxonomy" id="1077348"/>
    <lineage>
        <taxon>Eukaryota</taxon>
        <taxon>Fungi</taxon>
        <taxon>Dikarya</taxon>
        <taxon>Basidiomycota</taxon>
        <taxon>Agaricomycotina</taxon>
        <taxon>Agaricomycetes</taxon>
        <taxon>Polyporales</taxon>
        <taxon>Polyporaceae</taxon>
        <taxon>Ganoderma</taxon>
    </lineage>
</organism>
<name>A0A2G8SMA7_9APHY</name>
<accession>A0A2G8SMA7</accession>
<keyword evidence="1" id="KW-0472">Membrane</keyword>
<evidence type="ECO:0000313" key="4">
    <source>
        <dbReference type="Proteomes" id="UP000230002"/>
    </source>
</evidence>
<sequence>MVPKVAFIFILDTLSLVLAVDAFYKFIVTDLFDPLLLLNVPRASAFENGVSVLLRTLTQWYVPPFGALYALSNRQQASLLIEFGALACAFSSFSLGIVVSLHMYTDSYIFSLATVNMRIIAGIDNGTSVICDIVIMVSLCYYLHSRRTGFRRTDSIINRLIVYAVNRGALTTICQGGEMVTMVVLPGRFMFVPFALVGGKLYCNTLFAT</sequence>
<dbReference type="EMBL" id="AYKW01000004">
    <property type="protein sequence ID" value="PIL34891.1"/>
    <property type="molecule type" value="Genomic_DNA"/>
</dbReference>